<dbReference type="EMBL" id="GL732643">
    <property type="protein sequence ID" value="EFX69074.1"/>
    <property type="molecule type" value="Genomic_DNA"/>
</dbReference>
<comment type="similarity">
    <text evidence="3">Belongs to the Tonsoku family.</text>
</comment>
<feature type="compositionally biased region" description="Polar residues" evidence="16">
    <location>
        <begin position="842"/>
        <end position="851"/>
    </location>
</feature>
<comment type="subcellular location">
    <subcellularLocation>
        <location evidence="2">Chromosome</location>
    </subcellularLocation>
    <subcellularLocation>
        <location evidence="1">Nucleus</location>
    </subcellularLocation>
</comment>
<evidence type="ECO:0000313" key="18">
    <source>
        <dbReference type="Proteomes" id="UP000000305"/>
    </source>
</evidence>
<feature type="region of interest" description="Disordered" evidence="16">
    <location>
        <begin position="464"/>
        <end position="485"/>
    </location>
</feature>
<accession>E9HGR6</accession>
<keyword evidence="7" id="KW-0677">Repeat</keyword>
<name>E9HGR6_DAPPU</name>
<dbReference type="InterPro" id="IPR052311">
    <property type="entry name" value="MMS22L-TONSL_complex_comp"/>
</dbReference>
<dbReference type="SUPFAM" id="SSF48452">
    <property type="entry name" value="TPR-like"/>
    <property type="match status" value="3"/>
</dbReference>
<keyword evidence="6" id="KW-0433">Leucine-rich repeat</keyword>
<dbReference type="Gene3D" id="1.25.40.20">
    <property type="entry name" value="Ankyrin repeat-containing domain"/>
    <property type="match status" value="1"/>
</dbReference>
<dbReference type="GO" id="GO:0043596">
    <property type="term" value="C:nuclear replication fork"/>
    <property type="evidence" value="ECO:0000318"/>
    <property type="project" value="GO_Central"/>
</dbReference>
<dbReference type="OrthoDB" id="273147at2759"/>
<dbReference type="KEGG" id="dpx:DAPPUDRAFT_62661"/>
<dbReference type="GO" id="GO:0031297">
    <property type="term" value="P:replication fork processing"/>
    <property type="evidence" value="ECO:0000318"/>
    <property type="project" value="GO_Central"/>
</dbReference>
<keyword evidence="13" id="KW-0539">Nucleus</keyword>
<dbReference type="PROSITE" id="PS50088">
    <property type="entry name" value="ANK_REPEAT"/>
    <property type="match status" value="3"/>
</dbReference>
<dbReference type="InterPro" id="IPR036770">
    <property type="entry name" value="Ankyrin_rpt-contain_sf"/>
</dbReference>
<evidence type="ECO:0000256" key="6">
    <source>
        <dbReference type="ARBA" id="ARBA00022614"/>
    </source>
</evidence>
<dbReference type="eggNOG" id="KOG0504">
    <property type="taxonomic scope" value="Eukaryota"/>
</dbReference>
<feature type="compositionally biased region" description="Polar residues" evidence="16">
    <location>
        <begin position="806"/>
        <end position="815"/>
    </location>
</feature>
<evidence type="ECO:0000256" key="12">
    <source>
        <dbReference type="ARBA" id="ARBA00023204"/>
    </source>
</evidence>
<keyword evidence="8" id="KW-0227">DNA damage</keyword>
<keyword evidence="12" id="KW-0234">DNA repair</keyword>
<keyword evidence="9 15" id="KW-0802">TPR repeat</keyword>
<sequence length="1309" mass="147911">ELLKVKAKAKSKGELREIANCCNVLGELYQQQGKFEDAIAEHEEERKICKQLNDCIGIGIAHRKVGEALNELGQYENALKHQQKYLVLAKSADNKLEVQRALATIGRTHFCHAEALTTNNRILYDKALDSSKWSYQKSLELCERLKEVVSERDYMQMNSRLLLNLGLVCDLQQQDSAAVNYFKKASYIADKYNFREDLHRCHYSLALFYQRRKNYSQAKREAEMAEKVAFQLKDKSLICDDLALKAQLFVIMADFESARRYLLKAYKQKTPVVQDREKIESDLRSAIKLCKLQDMCCALSSNDEEKLMGLHEKMGDLCSSLKAYSRAIDFYLKMLTKAQELQWTAKEINPIYVSLSQTYMDVKDYKSAIKYYKKELEHYENNPAESCRTLLNIANALEEDGATYYELEPLYQQALDFAVKAENPRLKANTLNSLAVLHEMNGYMEKSQESTAAVNQICSDYNIDLDDDSETPGSQSRNDGFDLDDEIDLDDVVDSDEESDVLENNRGRRKPKKNIEKLNVKGETALHRACIKQDIALVRLLLQQKHKVNVRDNCGWTPLHEACNYGDVEIVQLLIDNGATVNDRGGKHCEGVTPLHDAASCGHIEVMEALLRNGANPLSQTDVGESVYECLLKWRLRTGGDLDSQTLKDCLNMEKKLSDSMKKALIPEDEVVENSFQNDDLSFINLTDDVEIQGPVKIRVSKDKRLASSAAQREYAQAMKVIGSSSSARRPTVAGPTKRSRSHQPALVLEEDLTEEWIENDLPSPTRKSSKKSNISFPVHKPSYQSDKEKTPTSSRPNSNRRKPDTPSSTFQEDINLSDDDFAVEVNSHSDNHIQAPKKTISKPNSSAQQQLPSPSVLKLYVRIQDKVLLIPVERSKSVQWLSDEAARRYYNMTGLNPVLSLHTTDGAVLNGEDEVTLILQDGDKLVGEMVKWDLQPLPERYANLCRQLEIARIGEVDSLLTNAHTGGKLSLRLALGSLLLPVVKALRYQESLWDLDLSYAKLDDHLFQSLCEALSTLPHLVNLDLKGNLITAAGLTRLADSLRAENITGLKKLQRLNLSFNPIGDGAAYPLTSCFHHMSALRCLQIESCDLTDRFLDDHVSPVLKRRRLEDLRIGFNEFTYSSVKSWMHVLDFSCLKYLSLQGLSNDRLVSTLCSSIQTAGVCQLSELELSHCNLTDSCVEKLILAFDFTPDLKKISIKNNIRLGIDSVADLLTFCRTKCVHIKELDFFGCALTRSDTKDNERCVESLRSFLEWSKSLQKLSFSFSRQNNDPTWIPSLSDVWITGHDNGGIVKQPTEHQLILTTPNCS</sequence>
<keyword evidence="10" id="KW-0156">Chromatin regulator</keyword>
<dbReference type="InterPro" id="IPR019734">
    <property type="entry name" value="TPR_rpt"/>
</dbReference>
<evidence type="ECO:0000256" key="11">
    <source>
        <dbReference type="ARBA" id="ARBA00023043"/>
    </source>
</evidence>
<evidence type="ECO:0000313" key="17">
    <source>
        <dbReference type="EMBL" id="EFX69074.1"/>
    </source>
</evidence>
<dbReference type="SUPFAM" id="SSF52047">
    <property type="entry name" value="RNI-like"/>
    <property type="match status" value="1"/>
</dbReference>
<dbReference type="Pfam" id="PF13516">
    <property type="entry name" value="LRR_6"/>
    <property type="match status" value="1"/>
</dbReference>
<dbReference type="Pfam" id="PF13424">
    <property type="entry name" value="TPR_12"/>
    <property type="match status" value="1"/>
</dbReference>
<dbReference type="HOGENOM" id="CLU_002128_0_0_1"/>
<evidence type="ECO:0000256" key="13">
    <source>
        <dbReference type="ARBA" id="ARBA00023242"/>
    </source>
</evidence>
<dbReference type="Pfam" id="PF13181">
    <property type="entry name" value="TPR_8"/>
    <property type="match status" value="1"/>
</dbReference>
<dbReference type="InterPro" id="IPR002110">
    <property type="entry name" value="Ankyrin_rpt"/>
</dbReference>
<dbReference type="Gene3D" id="1.25.40.10">
    <property type="entry name" value="Tetratricopeptide repeat domain"/>
    <property type="match status" value="2"/>
</dbReference>
<dbReference type="InParanoid" id="E9HGR6"/>
<feature type="region of interest" description="Disordered" evidence="16">
    <location>
        <begin position="721"/>
        <end position="816"/>
    </location>
</feature>
<dbReference type="eggNOG" id="KOG4308">
    <property type="taxonomic scope" value="Eukaryota"/>
</dbReference>
<dbReference type="PANTHER" id="PTHR46358:SF1">
    <property type="entry name" value="TONSOKU-LIKE PROTEIN"/>
    <property type="match status" value="1"/>
</dbReference>
<evidence type="ECO:0000256" key="5">
    <source>
        <dbReference type="ARBA" id="ARBA00022454"/>
    </source>
</evidence>
<keyword evidence="18" id="KW-1185">Reference proteome</keyword>
<dbReference type="Gene3D" id="3.80.10.10">
    <property type="entry name" value="Ribonuclease Inhibitor"/>
    <property type="match status" value="2"/>
</dbReference>
<evidence type="ECO:0000256" key="14">
    <source>
        <dbReference type="PROSITE-ProRule" id="PRU00023"/>
    </source>
</evidence>
<feature type="repeat" description="ANK" evidence="14">
    <location>
        <begin position="521"/>
        <end position="553"/>
    </location>
</feature>
<dbReference type="InterPro" id="IPR011990">
    <property type="entry name" value="TPR-like_helical_dom_sf"/>
</dbReference>
<keyword evidence="11 14" id="KW-0040">ANK repeat</keyword>
<dbReference type="SMART" id="SM00248">
    <property type="entry name" value="ANK"/>
    <property type="match status" value="3"/>
</dbReference>
<dbReference type="InterPro" id="IPR032675">
    <property type="entry name" value="LRR_dom_sf"/>
</dbReference>
<evidence type="ECO:0000256" key="4">
    <source>
        <dbReference type="ARBA" id="ARBA00017829"/>
    </source>
</evidence>
<protein>
    <recommendedName>
        <fullName evidence="4">Tonsoku-like protein</fullName>
    </recommendedName>
</protein>
<feature type="non-terminal residue" evidence="17">
    <location>
        <position position="1309"/>
    </location>
</feature>
<evidence type="ECO:0000256" key="15">
    <source>
        <dbReference type="PROSITE-ProRule" id="PRU00339"/>
    </source>
</evidence>
<dbReference type="SUPFAM" id="SSF48403">
    <property type="entry name" value="Ankyrin repeat"/>
    <property type="match status" value="1"/>
</dbReference>
<evidence type="ECO:0000256" key="1">
    <source>
        <dbReference type="ARBA" id="ARBA00004123"/>
    </source>
</evidence>
<evidence type="ECO:0000256" key="10">
    <source>
        <dbReference type="ARBA" id="ARBA00022853"/>
    </source>
</evidence>
<evidence type="ECO:0000256" key="9">
    <source>
        <dbReference type="ARBA" id="ARBA00022803"/>
    </source>
</evidence>
<dbReference type="GO" id="GO:0006325">
    <property type="term" value="P:chromatin organization"/>
    <property type="evidence" value="ECO:0007669"/>
    <property type="project" value="UniProtKB-KW"/>
</dbReference>
<reference evidence="17 18" key="1">
    <citation type="journal article" date="2011" name="Science">
        <title>The ecoresponsive genome of Daphnia pulex.</title>
        <authorList>
            <person name="Colbourne J.K."/>
            <person name="Pfrender M.E."/>
            <person name="Gilbert D."/>
            <person name="Thomas W.K."/>
            <person name="Tucker A."/>
            <person name="Oakley T.H."/>
            <person name="Tokishita S."/>
            <person name="Aerts A."/>
            <person name="Arnold G.J."/>
            <person name="Basu M.K."/>
            <person name="Bauer D.J."/>
            <person name="Caceres C.E."/>
            <person name="Carmel L."/>
            <person name="Casola C."/>
            <person name="Choi J.H."/>
            <person name="Detter J.C."/>
            <person name="Dong Q."/>
            <person name="Dusheyko S."/>
            <person name="Eads B.D."/>
            <person name="Frohlich T."/>
            <person name="Geiler-Samerotte K.A."/>
            <person name="Gerlach D."/>
            <person name="Hatcher P."/>
            <person name="Jogdeo S."/>
            <person name="Krijgsveld J."/>
            <person name="Kriventseva E.V."/>
            <person name="Kultz D."/>
            <person name="Laforsch C."/>
            <person name="Lindquist E."/>
            <person name="Lopez J."/>
            <person name="Manak J.R."/>
            <person name="Muller J."/>
            <person name="Pangilinan J."/>
            <person name="Patwardhan R.P."/>
            <person name="Pitluck S."/>
            <person name="Pritham E.J."/>
            <person name="Rechtsteiner A."/>
            <person name="Rho M."/>
            <person name="Rogozin I.B."/>
            <person name="Sakarya O."/>
            <person name="Salamov A."/>
            <person name="Schaack S."/>
            <person name="Shapiro H."/>
            <person name="Shiga Y."/>
            <person name="Skalitzky C."/>
            <person name="Smith Z."/>
            <person name="Souvorov A."/>
            <person name="Sung W."/>
            <person name="Tang Z."/>
            <person name="Tsuchiya D."/>
            <person name="Tu H."/>
            <person name="Vos H."/>
            <person name="Wang M."/>
            <person name="Wolf Y.I."/>
            <person name="Yamagata H."/>
            <person name="Yamada T."/>
            <person name="Ye Y."/>
            <person name="Shaw J.R."/>
            <person name="Andrews J."/>
            <person name="Crease T.J."/>
            <person name="Tang H."/>
            <person name="Lucas S.M."/>
            <person name="Robertson H.M."/>
            <person name="Bork P."/>
            <person name="Koonin E.V."/>
            <person name="Zdobnov E.M."/>
            <person name="Grigoriev I.V."/>
            <person name="Lynch M."/>
            <person name="Boore J.L."/>
        </authorList>
    </citation>
    <scope>NUCLEOTIDE SEQUENCE [LARGE SCALE GENOMIC DNA]</scope>
</reference>
<feature type="repeat" description="ANK" evidence="14">
    <location>
        <begin position="554"/>
        <end position="586"/>
    </location>
</feature>
<feature type="repeat" description="ANK" evidence="14">
    <location>
        <begin position="590"/>
        <end position="622"/>
    </location>
</feature>
<gene>
    <name evidence="17" type="ORF">DAPPUDRAFT_62661</name>
</gene>
<dbReference type="PROSITE" id="PS50005">
    <property type="entry name" value="TPR"/>
    <property type="match status" value="1"/>
</dbReference>
<dbReference type="OMA" id="RYLECCD"/>
<dbReference type="PANTHER" id="PTHR46358">
    <property type="entry name" value="TONSOKU-LIKE PROTEIN"/>
    <property type="match status" value="1"/>
</dbReference>
<dbReference type="Pfam" id="PF12796">
    <property type="entry name" value="Ank_2"/>
    <property type="match status" value="1"/>
</dbReference>
<feature type="repeat" description="TPR" evidence="15">
    <location>
        <begin position="349"/>
        <end position="382"/>
    </location>
</feature>
<dbReference type="SMART" id="SM00028">
    <property type="entry name" value="TPR"/>
    <property type="match status" value="7"/>
</dbReference>
<dbReference type="PROSITE" id="PS50297">
    <property type="entry name" value="ANK_REP_REGION"/>
    <property type="match status" value="3"/>
</dbReference>
<evidence type="ECO:0000256" key="8">
    <source>
        <dbReference type="ARBA" id="ARBA00022763"/>
    </source>
</evidence>
<organism evidence="17 18">
    <name type="scientific">Daphnia pulex</name>
    <name type="common">Water flea</name>
    <dbReference type="NCBI Taxonomy" id="6669"/>
    <lineage>
        <taxon>Eukaryota</taxon>
        <taxon>Metazoa</taxon>
        <taxon>Ecdysozoa</taxon>
        <taxon>Arthropoda</taxon>
        <taxon>Crustacea</taxon>
        <taxon>Branchiopoda</taxon>
        <taxon>Diplostraca</taxon>
        <taxon>Cladocera</taxon>
        <taxon>Anomopoda</taxon>
        <taxon>Daphniidae</taxon>
        <taxon>Daphnia</taxon>
    </lineage>
</organism>
<dbReference type="Gene3D" id="3.10.20.90">
    <property type="entry name" value="Phosphatidylinositol 3-kinase Catalytic Subunit, Chain A, domain 1"/>
    <property type="match status" value="1"/>
</dbReference>
<feature type="compositionally biased region" description="Acidic residues" evidence="16">
    <location>
        <begin position="749"/>
        <end position="759"/>
    </location>
</feature>
<dbReference type="GO" id="GO:0000724">
    <property type="term" value="P:double-strand break repair via homologous recombination"/>
    <property type="evidence" value="ECO:0000318"/>
    <property type="project" value="GO_Central"/>
</dbReference>
<keyword evidence="5" id="KW-0158">Chromosome</keyword>
<dbReference type="SMART" id="SM00368">
    <property type="entry name" value="LRR_RI"/>
    <property type="match status" value="3"/>
</dbReference>
<evidence type="ECO:0000256" key="7">
    <source>
        <dbReference type="ARBA" id="ARBA00022737"/>
    </source>
</evidence>
<dbReference type="PhylomeDB" id="E9HGR6"/>
<evidence type="ECO:0000256" key="3">
    <source>
        <dbReference type="ARBA" id="ARBA00010999"/>
    </source>
</evidence>
<dbReference type="FunCoup" id="E9HGR6">
    <property type="interactions" value="325"/>
</dbReference>
<feature type="region of interest" description="Disordered" evidence="16">
    <location>
        <begin position="832"/>
        <end position="851"/>
    </location>
</feature>
<dbReference type="Proteomes" id="UP000000305">
    <property type="component" value="Unassembled WGS sequence"/>
</dbReference>
<proteinExistence type="inferred from homology"/>
<dbReference type="InterPro" id="IPR001611">
    <property type="entry name" value="Leu-rich_rpt"/>
</dbReference>
<dbReference type="STRING" id="6669.E9HGR6"/>
<evidence type="ECO:0000256" key="2">
    <source>
        <dbReference type="ARBA" id="ARBA00004286"/>
    </source>
</evidence>
<evidence type="ECO:0000256" key="16">
    <source>
        <dbReference type="SAM" id="MobiDB-lite"/>
    </source>
</evidence>